<gene>
    <name evidence="1" type="ORF">ACGRHZ_20505</name>
</gene>
<comment type="caution">
    <text evidence="1">The sequence shown here is derived from an EMBL/GenBank/DDBJ whole genome shotgun (WGS) entry which is preliminary data.</text>
</comment>
<dbReference type="RefSeq" id="WP_394633183.1">
    <property type="nucleotide sequence ID" value="NZ_JBIHSE010000002.1"/>
</dbReference>
<dbReference type="InterPro" id="IPR023214">
    <property type="entry name" value="HAD_sf"/>
</dbReference>
<evidence type="ECO:0000313" key="2">
    <source>
        <dbReference type="Proteomes" id="UP001607221"/>
    </source>
</evidence>
<dbReference type="EMBL" id="JBIHSE010000002">
    <property type="protein sequence ID" value="MFH0273655.1"/>
    <property type="molecule type" value="Genomic_DNA"/>
</dbReference>
<sequence length="84" mass="9234">MQSVWRVQRATLSRGMSATFSHLELAFKQSPSGVLSVKRAGCFTVALLTSHREGELKDADLIVQGFEHRTVIKNHNGSYCLAAS</sequence>
<reference evidence="1 2" key="1">
    <citation type="submission" date="2024-10" db="EMBL/GenBank/DDBJ databases">
        <authorList>
            <person name="Yibar A."/>
            <person name="Saticioglu I.B."/>
            <person name="Duman M."/>
            <person name="Ajmi N."/>
            <person name="Gurler F."/>
            <person name="Ay H."/>
            <person name="Onuk E."/>
            <person name="Guler S."/>
            <person name="Romalde J.L."/>
        </authorList>
    </citation>
    <scope>NUCLEOTIDE SEQUENCE [LARGE SCALE GENOMIC DNA]</scope>
    <source>
        <strain evidence="1 2">1-TCBS-A</strain>
    </source>
</reference>
<dbReference type="Proteomes" id="UP001607221">
    <property type="component" value="Unassembled WGS sequence"/>
</dbReference>
<organism evidence="1 2">
    <name type="scientific">Vibrio jasicida</name>
    <dbReference type="NCBI Taxonomy" id="766224"/>
    <lineage>
        <taxon>Bacteria</taxon>
        <taxon>Pseudomonadati</taxon>
        <taxon>Pseudomonadota</taxon>
        <taxon>Gammaproteobacteria</taxon>
        <taxon>Vibrionales</taxon>
        <taxon>Vibrionaceae</taxon>
        <taxon>Vibrio</taxon>
    </lineage>
</organism>
<evidence type="ECO:0000313" key="1">
    <source>
        <dbReference type="EMBL" id="MFH0273655.1"/>
    </source>
</evidence>
<dbReference type="Gene3D" id="3.40.50.1000">
    <property type="entry name" value="HAD superfamily/HAD-like"/>
    <property type="match status" value="1"/>
</dbReference>
<proteinExistence type="predicted"/>
<keyword evidence="2" id="KW-1185">Reference proteome</keyword>
<accession>A0ABW7JBB4</accession>
<protein>
    <submittedName>
        <fullName evidence="1">Uncharacterized protein</fullName>
    </submittedName>
</protein>
<name>A0ABW7JBB4_9VIBR</name>